<dbReference type="CDD" id="cd12148">
    <property type="entry name" value="fungal_TF_MHR"/>
    <property type="match status" value="1"/>
</dbReference>
<accession>A0A8H6TK94</accession>
<proteinExistence type="predicted"/>
<feature type="region of interest" description="Disordered" evidence="1">
    <location>
        <begin position="250"/>
        <end position="271"/>
    </location>
</feature>
<dbReference type="OrthoDB" id="3246730at2759"/>
<dbReference type="PANTHER" id="PTHR33096">
    <property type="entry name" value="CXC2 DOMAIN-CONTAINING PROTEIN"/>
    <property type="match status" value="1"/>
</dbReference>
<protein>
    <recommendedName>
        <fullName evidence="4">CxC2-like cysteine cluster KDZ transposase-associated domain-containing protein</fullName>
    </recommendedName>
</protein>
<evidence type="ECO:0000313" key="2">
    <source>
        <dbReference type="EMBL" id="KAF7317245.1"/>
    </source>
</evidence>
<name>A0A8H6TK94_MYCCL</name>
<dbReference type="Pfam" id="PF18758">
    <property type="entry name" value="KDZ"/>
    <property type="match status" value="1"/>
</dbReference>
<sequence length="1069" mass="120820">MRRFEAQIGPIADGMESWDHLVEQEGPDAVYLPPEGVPIHLKRVYVVDIFQEGFREVPFLVGDDRVAPTLVKQGLIPCTPVYATVAFTTRTLTAFHAMKMRCPRLGKQAFLRSLNDIHGIAPRPYMQVQFSVAYDVYLRAREEIRIRVARDLGRDSLNWRLKNACPACLYKVQGQPELNPPFLCTHDGNSSLKRVESRHVRYSENGEKVVGGCNEVPDDRKTPQDYYLEPEVVNRFAKDSPEVAEAMRDFQPDPNRVKPDQGCGEGPTVPSQENLTDKARGIFKETGLFASFCRHSVTLVLVDMIESGESAKYGLSITCHLLAVLGKHVLGYDIGCKFEQWVYEHPLVCKLAEEKGFSAVVGAFHITGHLRQCQLRNMPLYRDGMGLEAVENAENIFSKSNALAGTTRHASAFHRRQDIVNYFSHSDNFDALANIVSLIHNKYRRALEVLSKEEDLLDYMNTNNITERSVFEQWLVDEEAALQKLSKEPLEETLQMEYVRKLGDYYACQVSDKLLPAFFTGLGIGAKLEALVESIGQEPIPGGRARDFPARMAKWNKQNAERRRTENKLERLATAVEAMEEQLNLRTGQRWKRNSQEWKAAEALLRKRRFQRALDRLQYCVVSRLLQLSKTHMVGTSYHMRQHIAKAISSGANALQNALSEYNSAADELGEGHPQLTWEEILEMGVLEDFDLLRLGREDIRDAAWAQPGARVAMDLHFRLLRAQEEIIRCNVEIKQFATWMKEEREFLVYQERRVASEGRHARALQIRKHRMLQGRFFAIHRERLEKLRNMEGFTGDIEPGVGVCEIRRSVREAPGTLDADQEAEIVQAMQQVALEEEQDGGDGTGAQDDEGHEEEEEYAYFAHAALMAWMDEEQVQAPCKACAAGGWECVYQTPGNARKSAPSLELISDRATLLEVVALFFKFVYPTAPCVHKPTFMAALDNRDDRRDPMFLSLVLSVVACALVHTPSTFLPANLDKSAARALAEVRFIQAALTPAVGTAGELEGADLVAITRLCVGQRAAMHWKRFQSARAPRPGQLRRPTSPFIDASSRIRRQPNYQIADASLCCR</sequence>
<dbReference type="EMBL" id="JACAZE010000005">
    <property type="protein sequence ID" value="KAF7317245.1"/>
    <property type="molecule type" value="Genomic_DNA"/>
</dbReference>
<evidence type="ECO:0000256" key="1">
    <source>
        <dbReference type="SAM" id="MobiDB-lite"/>
    </source>
</evidence>
<keyword evidence="3" id="KW-1185">Reference proteome</keyword>
<organism evidence="2 3">
    <name type="scientific">Mycena chlorophos</name>
    <name type="common">Agaric fungus</name>
    <name type="synonym">Agaricus chlorophos</name>
    <dbReference type="NCBI Taxonomy" id="658473"/>
    <lineage>
        <taxon>Eukaryota</taxon>
        <taxon>Fungi</taxon>
        <taxon>Dikarya</taxon>
        <taxon>Basidiomycota</taxon>
        <taxon>Agaricomycotina</taxon>
        <taxon>Agaricomycetes</taxon>
        <taxon>Agaricomycetidae</taxon>
        <taxon>Agaricales</taxon>
        <taxon>Marasmiineae</taxon>
        <taxon>Mycenaceae</taxon>
        <taxon>Mycena</taxon>
    </lineage>
</organism>
<dbReference type="Proteomes" id="UP000613580">
    <property type="component" value="Unassembled WGS sequence"/>
</dbReference>
<dbReference type="InterPro" id="IPR040521">
    <property type="entry name" value="KDZ"/>
</dbReference>
<evidence type="ECO:0008006" key="4">
    <source>
        <dbReference type="Google" id="ProtNLM"/>
    </source>
</evidence>
<evidence type="ECO:0000313" key="3">
    <source>
        <dbReference type="Proteomes" id="UP000613580"/>
    </source>
</evidence>
<dbReference type="AlphaFoldDB" id="A0A8H6TK94"/>
<feature type="compositionally biased region" description="Basic and acidic residues" evidence="1">
    <location>
        <begin position="250"/>
        <end position="259"/>
    </location>
</feature>
<gene>
    <name evidence="2" type="ORF">HMN09_00459600</name>
</gene>
<comment type="caution">
    <text evidence="2">The sequence shown here is derived from an EMBL/GenBank/DDBJ whole genome shotgun (WGS) entry which is preliminary data.</text>
</comment>
<dbReference type="PANTHER" id="PTHR33096:SF1">
    <property type="entry name" value="CXC1-LIKE CYSTEINE CLUSTER ASSOCIATED WITH KDZ TRANSPOSASES DOMAIN-CONTAINING PROTEIN"/>
    <property type="match status" value="1"/>
</dbReference>
<reference evidence="2" key="1">
    <citation type="submission" date="2020-05" db="EMBL/GenBank/DDBJ databases">
        <title>Mycena genomes resolve the evolution of fungal bioluminescence.</title>
        <authorList>
            <person name="Tsai I.J."/>
        </authorList>
    </citation>
    <scope>NUCLEOTIDE SEQUENCE</scope>
    <source>
        <strain evidence="2">110903Hualien_Pintung</strain>
    </source>
</reference>